<evidence type="ECO:0000256" key="7">
    <source>
        <dbReference type="PIRSR" id="PIRSR613078-2"/>
    </source>
</evidence>
<keyword evidence="4" id="KW-0324">Glycolysis</keyword>
<gene>
    <name evidence="8" type="ORF">G114_14831</name>
</gene>
<keyword evidence="3" id="KW-0312">Gluconeogenesis</keyword>
<dbReference type="InterPro" id="IPR005952">
    <property type="entry name" value="Phosphogly_mut1"/>
</dbReference>
<dbReference type="SMART" id="SM00855">
    <property type="entry name" value="PGAM"/>
    <property type="match status" value="1"/>
</dbReference>
<dbReference type="InterPro" id="IPR001345">
    <property type="entry name" value="PG/BPGM_mutase_AS"/>
</dbReference>
<comment type="similarity">
    <text evidence="1">Belongs to the phosphoglycerate mutase family. BPG-dependent PGAM subfamily.</text>
</comment>
<feature type="binding site" evidence="7">
    <location>
        <begin position="7"/>
        <end position="14"/>
    </location>
    <ligand>
        <name>substrate</name>
    </ligand>
</feature>
<dbReference type="PATRIC" id="fig|1268237.3.peg.2919"/>
<dbReference type="CDD" id="cd07067">
    <property type="entry name" value="HP_PGM_like"/>
    <property type="match status" value="1"/>
</dbReference>
<dbReference type="InterPro" id="IPR029033">
    <property type="entry name" value="His_PPase_superfam"/>
</dbReference>
<evidence type="ECO:0000256" key="3">
    <source>
        <dbReference type="ARBA" id="ARBA00022432"/>
    </source>
</evidence>
<evidence type="ECO:0000256" key="1">
    <source>
        <dbReference type="ARBA" id="ARBA00006717"/>
    </source>
</evidence>
<comment type="caution">
    <text evidence="8">The sequence shown here is derived from an EMBL/GenBank/DDBJ whole genome shotgun (WGS) entry which is preliminary data.</text>
</comment>
<name>N9TY86_9GAMM</name>
<dbReference type="GO" id="GO:0006096">
    <property type="term" value="P:glycolytic process"/>
    <property type="evidence" value="ECO:0007669"/>
    <property type="project" value="UniProtKB-KW"/>
</dbReference>
<keyword evidence="9" id="KW-1185">Reference proteome</keyword>
<dbReference type="RefSeq" id="WP_005357164.1">
    <property type="nucleotide sequence ID" value="NZ_APVG01000044.1"/>
</dbReference>
<dbReference type="SUPFAM" id="SSF53254">
    <property type="entry name" value="Phosphoglycerate mutase-like"/>
    <property type="match status" value="1"/>
</dbReference>
<dbReference type="OrthoDB" id="9082843at2"/>
<evidence type="ECO:0000256" key="5">
    <source>
        <dbReference type="ARBA" id="ARBA00023235"/>
    </source>
</evidence>
<feature type="active site" description="Tele-phosphohistidine intermediate" evidence="6">
    <location>
        <position position="8"/>
    </location>
</feature>
<reference evidence="8 9" key="1">
    <citation type="journal article" date="2013" name="Genome Announc.">
        <title>Draft Genome Sequence of the Aeromonas diversa Type Strain.</title>
        <authorList>
            <person name="Farfan M."/>
            <person name="Spataro N."/>
            <person name="Sanglas A."/>
            <person name="Albarral V."/>
            <person name="Loren J.G."/>
            <person name="Bosch E."/>
            <person name="Fuste M.C."/>
        </authorList>
    </citation>
    <scope>NUCLEOTIDE SEQUENCE [LARGE SCALE GENOMIC DNA]</scope>
    <source>
        <strain evidence="8 9">2478-85</strain>
    </source>
</reference>
<evidence type="ECO:0000313" key="9">
    <source>
        <dbReference type="Proteomes" id="UP000023775"/>
    </source>
</evidence>
<evidence type="ECO:0000256" key="2">
    <source>
        <dbReference type="ARBA" id="ARBA00012028"/>
    </source>
</evidence>
<dbReference type="Proteomes" id="UP000023775">
    <property type="component" value="Unassembled WGS sequence"/>
</dbReference>
<dbReference type="GO" id="GO:0004619">
    <property type="term" value="F:phosphoglycerate mutase activity"/>
    <property type="evidence" value="ECO:0007669"/>
    <property type="project" value="UniProtKB-EC"/>
</dbReference>
<dbReference type="AlphaFoldDB" id="N9TY86"/>
<evidence type="ECO:0000313" key="8">
    <source>
        <dbReference type="EMBL" id="ENY71079.1"/>
    </source>
</evidence>
<dbReference type="PANTHER" id="PTHR11931">
    <property type="entry name" value="PHOSPHOGLYCERATE MUTASE"/>
    <property type="match status" value="1"/>
</dbReference>
<accession>N9TY86</accession>
<dbReference type="GO" id="GO:0006094">
    <property type="term" value="P:gluconeogenesis"/>
    <property type="evidence" value="ECO:0007669"/>
    <property type="project" value="UniProtKB-KW"/>
</dbReference>
<evidence type="ECO:0000256" key="6">
    <source>
        <dbReference type="PIRSR" id="PIRSR613078-1"/>
    </source>
</evidence>
<protein>
    <recommendedName>
        <fullName evidence="2">phosphoglycerate mutase (2,3-diphosphoglycerate-dependent)</fullName>
        <ecNumber evidence="2">5.4.2.11</ecNumber>
    </recommendedName>
</protein>
<proteinExistence type="inferred from homology"/>
<evidence type="ECO:0000256" key="4">
    <source>
        <dbReference type="ARBA" id="ARBA00023152"/>
    </source>
</evidence>
<sequence>MELVVVRHGQTLANAQGRYLGTLDLPLDPVGQEQMRALGEELAREMPFDCLLCSPLLRARQSAALLGERLGLAPRVVPAFRERGVGCFEGLTHEEAAQRYPDLWALDITRRWHLVPPGGEPLTAMAARLGMALTALAQQYHGERVLMVAHGVVGRMCRALLVEGFATFFERPLGNGEWLHFRLPVQPCLHPSPHNHADV</sequence>
<dbReference type="eggNOG" id="COG0406">
    <property type="taxonomic scope" value="Bacteria"/>
</dbReference>
<organism evidence="8 9">
    <name type="scientific">Aeromonas diversa CDC 2478-85</name>
    <dbReference type="NCBI Taxonomy" id="1268237"/>
    <lineage>
        <taxon>Bacteria</taxon>
        <taxon>Pseudomonadati</taxon>
        <taxon>Pseudomonadota</taxon>
        <taxon>Gammaproteobacteria</taxon>
        <taxon>Aeromonadales</taxon>
        <taxon>Aeromonadaceae</taxon>
        <taxon>Aeromonas</taxon>
    </lineage>
</organism>
<dbReference type="InterPro" id="IPR013078">
    <property type="entry name" value="His_Pase_superF_clade-1"/>
</dbReference>
<feature type="binding site" evidence="7">
    <location>
        <begin position="110"/>
        <end position="111"/>
    </location>
    <ligand>
        <name>substrate</name>
    </ligand>
</feature>
<dbReference type="Gene3D" id="3.40.50.1240">
    <property type="entry name" value="Phosphoglycerate mutase-like"/>
    <property type="match status" value="1"/>
</dbReference>
<feature type="active site" description="Proton donor/acceptor" evidence="6">
    <location>
        <position position="82"/>
    </location>
</feature>
<dbReference type="Pfam" id="PF00300">
    <property type="entry name" value="His_Phos_1"/>
    <property type="match status" value="1"/>
</dbReference>
<dbReference type="EC" id="5.4.2.11" evidence="2"/>
<dbReference type="PROSITE" id="PS00175">
    <property type="entry name" value="PG_MUTASE"/>
    <property type="match status" value="1"/>
</dbReference>
<feature type="binding site" evidence="7">
    <location>
        <position position="58"/>
    </location>
    <ligand>
        <name>substrate</name>
    </ligand>
</feature>
<keyword evidence="5" id="KW-0413">Isomerase</keyword>
<dbReference type="EMBL" id="APVG01000044">
    <property type="protein sequence ID" value="ENY71079.1"/>
    <property type="molecule type" value="Genomic_DNA"/>
</dbReference>